<sequence>MKAVRTVKKKLAQGEEEDIGWTLRFVLHVISSNSGKPLLLWRRRGPYGLGSRGGVGWEWKGEGGGEEFAGSRGMAGGGGSPAVGGGSGGRRGGFGGTGAAALEEGGGPASVTGAPRRRRLEKKGGEEGVGGGGWSGEGGRGLAFAVDALCQPVRLAAVRWGGGSGGLGRAARERDGRGTRGGEAGLMHLHES</sequence>
<protein>
    <submittedName>
        <fullName evidence="2">Uncharacterized protein</fullName>
    </submittedName>
</protein>
<evidence type="ECO:0000313" key="2">
    <source>
        <dbReference type="EMBL" id="BAD37492.1"/>
    </source>
</evidence>
<organism evidence="2 3">
    <name type="scientific">Oryza sativa subsp. japonica</name>
    <name type="common">Rice</name>
    <dbReference type="NCBI Taxonomy" id="39947"/>
    <lineage>
        <taxon>Eukaryota</taxon>
        <taxon>Viridiplantae</taxon>
        <taxon>Streptophyta</taxon>
        <taxon>Embryophyta</taxon>
        <taxon>Tracheophyta</taxon>
        <taxon>Spermatophyta</taxon>
        <taxon>Magnoliopsida</taxon>
        <taxon>Liliopsida</taxon>
        <taxon>Poales</taxon>
        <taxon>Poaceae</taxon>
        <taxon>BOP clade</taxon>
        <taxon>Oryzoideae</taxon>
        <taxon>Oryzeae</taxon>
        <taxon>Oryzinae</taxon>
        <taxon>Oryza</taxon>
        <taxon>Oryza sativa</taxon>
    </lineage>
</organism>
<reference evidence="3" key="2">
    <citation type="journal article" date="2008" name="Nucleic Acids Res.">
        <title>The rice annotation project database (RAP-DB): 2008 update.</title>
        <authorList>
            <consortium name="The rice annotation project (RAP)"/>
        </authorList>
    </citation>
    <scope>GENOME REANNOTATION</scope>
    <source>
        <strain evidence="3">cv. Nipponbare</strain>
    </source>
</reference>
<dbReference type="EMBL" id="AP003571">
    <property type="protein sequence ID" value="BAD37492.1"/>
    <property type="molecule type" value="Genomic_DNA"/>
</dbReference>
<evidence type="ECO:0000313" key="3">
    <source>
        <dbReference type="Proteomes" id="UP000000763"/>
    </source>
</evidence>
<gene>
    <name evidence="2" type="primary">P0458E02.21</name>
</gene>
<feature type="compositionally biased region" description="Gly residues" evidence="1">
    <location>
        <begin position="127"/>
        <end position="137"/>
    </location>
</feature>
<feature type="compositionally biased region" description="Gly residues" evidence="1">
    <location>
        <begin position="73"/>
        <end position="108"/>
    </location>
</feature>
<name>Q67WH7_ORYSJ</name>
<dbReference type="AlphaFoldDB" id="Q67WH7"/>
<evidence type="ECO:0000256" key="1">
    <source>
        <dbReference type="SAM" id="MobiDB-lite"/>
    </source>
</evidence>
<feature type="region of interest" description="Disordered" evidence="1">
    <location>
        <begin position="63"/>
        <end position="137"/>
    </location>
</feature>
<feature type="region of interest" description="Disordered" evidence="1">
    <location>
        <begin position="161"/>
        <end position="192"/>
    </location>
</feature>
<accession>Q67WH7</accession>
<feature type="compositionally biased region" description="Basic and acidic residues" evidence="1">
    <location>
        <begin position="170"/>
        <end position="180"/>
    </location>
</feature>
<proteinExistence type="predicted"/>
<reference evidence="3" key="1">
    <citation type="journal article" date="2005" name="Nature">
        <title>The map-based sequence of the rice genome.</title>
        <authorList>
            <consortium name="International rice genome sequencing project (IRGSP)"/>
            <person name="Matsumoto T."/>
            <person name="Wu J."/>
            <person name="Kanamori H."/>
            <person name="Katayose Y."/>
            <person name="Fujisawa M."/>
            <person name="Namiki N."/>
            <person name="Mizuno H."/>
            <person name="Yamamoto K."/>
            <person name="Antonio B.A."/>
            <person name="Baba T."/>
            <person name="Sakata K."/>
            <person name="Nagamura Y."/>
            <person name="Aoki H."/>
            <person name="Arikawa K."/>
            <person name="Arita K."/>
            <person name="Bito T."/>
            <person name="Chiden Y."/>
            <person name="Fujitsuka N."/>
            <person name="Fukunaka R."/>
            <person name="Hamada M."/>
            <person name="Harada C."/>
            <person name="Hayashi A."/>
            <person name="Hijishita S."/>
            <person name="Honda M."/>
            <person name="Hosokawa S."/>
            <person name="Ichikawa Y."/>
            <person name="Idonuma A."/>
            <person name="Iijima M."/>
            <person name="Ikeda M."/>
            <person name="Ikeno M."/>
            <person name="Ito K."/>
            <person name="Ito S."/>
            <person name="Ito T."/>
            <person name="Ito Y."/>
            <person name="Ito Y."/>
            <person name="Iwabuchi A."/>
            <person name="Kamiya K."/>
            <person name="Karasawa W."/>
            <person name="Kurita K."/>
            <person name="Katagiri S."/>
            <person name="Kikuta A."/>
            <person name="Kobayashi H."/>
            <person name="Kobayashi N."/>
            <person name="Machita K."/>
            <person name="Maehara T."/>
            <person name="Masukawa M."/>
            <person name="Mizubayashi T."/>
            <person name="Mukai Y."/>
            <person name="Nagasaki H."/>
            <person name="Nagata Y."/>
            <person name="Naito S."/>
            <person name="Nakashima M."/>
            <person name="Nakama Y."/>
            <person name="Nakamichi Y."/>
            <person name="Nakamura M."/>
            <person name="Meguro A."/>
            <person name="Negishi M."/>
            <person name="Ohta I."/>
            <person name="Ohta T."/>
            <person name="Okamoto M."/>
            <person name="Ono N."/>
            <person name="Saji S."/>
            <person name="Sakaguchi M."/>
            <person name="Sakai K."/>
            <person name="Shibata M."/>
            <person name="Shimokawa T."/>
            <person name="Song J."/>
            <person name="Takazaki Y."/>
            <person name="Terasawa K."/>
            <person name="Tsugane M."/>
            <person name="Tsuji K."/>
            <person name="Ueda S."/>
            <person name="Waki K."/>
            <person name="Yamagata H."/>
            <person name="Yamamoto M."/>
            <person name="Yamamoto S."/>
            <person name="Yamane H."/>
            <person name="Yoshiki S."/>
            <person name="Yoshihara R."/>
            <person name="Yukawa K."/>
            <person name="Zhong H."/>
            <person name="Yano M."/>
            <person name="Yuan Q."/>
            <person name="Ouyang S."/>
            <person name="Liu J."/>
            <person name="Jones K.M."/>
            <person name="Gansberger K."/>
            <person name="Moffat K."/>
            <person name="Hill J."/>
            <person name="Bera J."/>
            <person name="Fadrosh D."/>
            <person name="Jin S."/>
            <person name="Johri S."/>
            <person name="Kim M."/>
            <person name="Overton L."/>
            <person name="Reardon M."/>
            <person name="Tsitrin T."/>
            <person name="Vuong H."/>
            <person name="Weaver B."/>
            <person name="Ciecko A."/>
            <person name="Tallon L."/>
            <person name="Jackson J."/>
            <person name="Pai G."/>
            <person name="Aken S.V."/>
            <person name="Utterback T."/>
            <person name="Reidmuller S."/>
            <person name="Feldblyum T."/>
            <person name="Hsiao J."/>
            <person name="Zismann V."/>
            <person name="Iobst S."/>
            <person name="de Vazeille A.R."/>
            <person name="Buell C.R."/>
            <person name="Ying K."/>
            <person name="Li Y."/>
            <person name="Lu T."/>
            <person name="Huang Y."/>
            <person name="Zhao Q."/>
            <person name="Feng Q."/>
            <person name="Zhang L."/>
            <person name="Zhu J."/>
            <person name="Weng Q."/>
            <person name="Mu J."/>
            <person name="Lu Y."/>
            <person name="Fan D."/>
            <person name="Liu Y."/>
            <person name="Guan J."/>
            <person name="Zhang Y."/>
            <person name="Yu S."/>
            <person name="Liu X."/>
            <person name="Zhang Y."/>
            <person name="Hong G."/>
            <person name="Han B."/>
            <person name="Choisne N."/>
            <person name="Demange N."/>
            <person name="Orjeda G."/>
            <person name="Samain S."/>
            <person name="Cattolico L."/>
            <person name="Pelletier E."/>
            <person name="Couloux A."/>
            <person name="Segurens B."/>
            <person name="Wincker P."/>
            <person name="D'Hont A."/>
            <person name="Scarpelli C."/>
            <person name="Weissenbach J."/>
            <person name="Salanoubat M."/>
            <person name="Quetier F."/>
            <person name="Yu Y."/>
            <person name="Kim H.R."/>
            <person name="Rambo T."/>
            <person name="Currie J."/>
            <person name="Collura K."/>
            <person name="Luo M."/>
            <person name="Yang T."/>
            <person name="Ammiraju J.S.S."/>
            <person name="Engler F."/>
            <person name="Soderlund C."/>
            <person name="Wing R.A."/>
            <person name="Palmer L.E."/>
            <person name="de la Bastide M."/>
            <person name="Spiegel L."/>
            <person name="Nascimento L."/>
            <person name="Zutavern T."/>
            <person name="O'Shaughnessy A."/>
            <person name="Dike S."/>
            <person name="Dedhia N."/>
            <person name="Preston R."/>
            <person name="Balija V."/>
            <person name="McCombie W.R."/>
            <person name="Chow T."/>
            <person name="Chen H."/>
            <person name="Chung M."/>
            <person name="Chen C."/>
            <person name="Shaw J."/>
            <person name="Wu H."/>
            <person name="Hsiao K."/>
            <person name="Chao Y."/>
            <person name="Chu M."/>
            <person name="Cheng C."/>
            <person name="Hour A."/>
            <person name="Lee P."/>
            <person name="Lin S."/>
            <person name="Lin Y."/>
            <person name="Liou J."/>
            <person name="Liu S."/>
            <person name="Hsing Y."/>
            <person name="Raghuvanshi S."/>
            <person name="Mohanty A."/>
            <person name="Bharti A.K."/>
            <person name="Gaur A."/>
            <person name="Gupta V."/>
            <person name="Kumar D."/>
            <person name="Ravi V."/>
            <person name="Vij S."/>
            <person name="Kapur A."/>
            <person name="Khurana P."/>
            <person name="Khurana P."/>
            <person name="Khurana J.P."/>
            <person name="Tyagi A.K."/>
            <person name="Gaikwad K."/>
            <person name="Singh A."/>
            <person name="Dalal V."/>
            <person name="Srivastava S."/>
            <person name="Dixit A."/>
            <person name="Pal A.K."/>
            <person name="Ghazi I.A."/>
            <person name="Yadav M."/>
            <person name="Pandit A."/>
            <person name="Bhargava A."/>
            <person name="Sureshbabu K."/>
            <person name="Batra K."/>
            <person name="Sharma T.R."/>
            <person name="Mohapatra T."/>
            <person name="Singh N.K."/>
            <person name="Messing J."/>
            <person name="Nelson A.B."/>
            <person name="Fuks G."/>
            <person name="Kavchok S."/>
            <person name="Keizer G."/>
            <person name="Linton E."/>
            <person name="Llaca V."/>
            <person name="Song R."/>
            <person name="Tanyolac B."/>
            <person name="Young S."/>
            <person name="Ho-Il K."/>
            <person name="Hahn J.H."/>
            <person name="Sangsakoo G."/>
            <person name="Vanavichit A."/>
            <person name="de Mattos Luiz.A.T."/>
            <person name="Zimmer P.D."/>
            <person name="Malone G."/>
            <person name="Dellagostin O."/>
            <person name="de Oliveira A.C."/>
            <person name="Bevan M."/>
            <person name="Bancroft I."/>
            <person name="Minx P."/>
            <person name="Cordum H."/>
            <person name="Wilson R."/>
            <person name="Cheng Z."/>
            <person name="Jin W."/>
            <person name="Jiang J."/>
            <person name="Leong S.A."/>
            <person name="Iwama H."/>
            <person name="Gojobori T."/>
            <person name="Itoh T."/>
            <person name="Niimura Y."/>
            <person name="Fujii Y."/>
            <person name="Habara T."/>
            <person name="Sakai H."/>
            <person name="Sato Y."/>
            <person name="Wilson G."/>
            <person name="Kumar K."/>
            <person name="McCouch S."/>
            <person name="Juretic N."/>
            <person name="Hoen D."/>
            <person name="Wright S."/>
            <person name="Bruskiewich R."/>
            <person name="Bureau T."/>
            <person name="Miyao A."/>
            <person name="Hirochika H."/>
            <person name="Nishikawa T."/>
            <person name="Kadowaki K."/>
            <person name="Sugiura M."/>
            <person name="Burr B."/>
            <person name="Sasaki T."/>
        </authorList>
    </citation>
    <scope>NUCLEOTIDE SEQUENCE [LARGE SCALE GENOMIC DNA]</scope>
    <source>
        <strain evidence="3">cv. Nipponbare</strain>
    </source>
</reference>
<dbReference type="Proteomes" id="UP000000763">
    <property type="component" value="Chromosome 6"/>
</dbReference>